<evidence type="ECO:0000259" key="2">
    <source>
        <dbReference type="Pfam" id="PF00248"/>
    </source>
</evidence>
<dbReference type="EMBL" id="SRPW01000486">
    <property type="protein sequence ID" value="KAG6014223.1"/>
    <property type="molecule type" value="Genomic_DNA"/>
</dbReference>
<dbReference type="SUPFAM" id="SSF51430">
    <property type="entry name" value="NAD(P)-linked oxidoreductase"/>
    <property type="match status" value="1"/>
</dbReference>
<evidence type="ECO:0000313" key="4">
    <source>
        <dbReference type="Proteomes" id="UP000748025"/>
    </source>
</evidence>
<dbReference type="PANTHER" id="PTHR43364:SF4">
    <property type="entry name" value="NAD(P)-LINKED OXIDOREDUCTASE SUPERFAMILY PROTEIN"/>
    <property type="match status" value="1"/>
</dbReference>
<dbReference type="InterPro" id="IPR050523">
    <property type="entry name" value="AKR_Detox_Biosynth"/>
</dbReference>
<dbReference type="InterPro" id="IPR036812">
    <property type="entry name" value="NAD(P)_OxRdtase_dom_sf"/>
</dbReference>
<proteinExistence type="predicted"/>
<evidence type="ECO:0000313" key="3">
    <source>
        <dbReference type="EMBL" id="KAG6014223.1"/>
    </source>
</evidence>
<keyword evidence="1" id="KW-0560">Oxidoreductase</keyword>
<sequence>MAPRLVFGGGSIGGSAEVFVNSWTTPEQTSQLLQVLKEAGITEIDAGASYPPGKPWHAETLLGEANAVANGFDIHTKIALHVDGPKLDHERIAASLDRSRSLVGVDKFALVYSHRPDTETPLAVTAAAFHEQHLAGKFDRLGLCNYPVEQLIEYFAICDANGYIKPSVIQDMYNPLYRKHETTLFPLLRKHNATFHAFSPLAGGFLSGKVTMAKETGDTSLLANTRWHPSTMHVIYDATYNKPIVHEALGRLKAACDDANPAIATSEASLRWLLHHSQLRDEDAIIIGASSISQIEKSVAWSKKGPLDEAIVSAVEAMWMAIGST</sequence>
<organism evidence="3 4">
    <name type="scientific">Claviceps pusilla</name>
    <dbReference type="NCBI Taxonomy" id="123648"/>
    <lineage>
        <taxon>Eukaryota</taxon>
        <taxon>Fungi</taxon>
        <taxon>Dikarya</taxon>
        <taxon>Ascomycota</taxon>
        <taxon>Pezizomycotina</taxon>
        <taxon>Sordariomycetes</taxon>
        <taxon>Hypocreomycetidae</taxon>
        <taxon>Hypocreales</taxon>
        <taxon>Clavicipitaceae</taxon>
        <taxon>Claviceps</taxon>
    </lineage>
</organism>
<dbReference type="InterPro" id="IPR023210">
    <property type="entry name" value="NADP_OxRdtase_dom"/>
</dbReference>
<dbReference type="Pfam" id="PF00248">
    <property type="entry name" value="Aldo_ket_red"/>
    <property type="match status" value="1"/>
</dbReference>
<feature type="domain" description="NADP-dependent oxidoreductase" evidence="2">
    <location>
        <begin position="4"/>
        <end position="318"/>
    </location>
</feature>
<accession>A0A9P7NFS4</accession>
<name>A0A9P7NFS4_9HYPO</name>
<reference evidence="3" key="1">
    <citation type="journal article" date="2020" name="bioRxiv">
        <title>Whole genome comparisons of ergot fungi reveals the divergence and evolution of species within the genus Claviceps are the result of varying mechanisms driving genome evolution and host range expansion.</title>
        <authorList>
            <person name="Wyka S.A."/>
            <person name="Mondo S.J."/>
            <person name="Liu M."/>
            <person name="Dettman J."/>
            <person name="Nalam V."/>
            <person name="Broders K.D."/>
        </authorList>
    </citation>
    <scope>NUCLEOTIDE SEQUENCE</scope>
    <source>
        <strain evidence="3">CCC 602</strain>
    </source>
</reference>
<evidence type="ECO:0000256" key="1">
    <source>
        <dbReference type="ARBA" id="ARBA00023002"/>
    </source>
</evidence>
<dbReference type="Gene3D" id="3.20.20.100">
    <property type="entry name" value="NADP-dependent oxidoreductase domain"/>
    <property type="match status" value="1"/>
</dbReference>
<gene>
    <name evidence="3" type="ORF">E4U43_006808</name>
</gene>
<dbReference type="PANTHER" id="PTHR43364">
    <property type="entry name" value="NADH-SPECIFIC METHYLGLYOXAL REDUCTASE-RELATED"/>
    <property type="match status" value="1"/>
</dbReference>
<keyword evidence="4" id="KW-1185">Reference proteome</keyword>
<dbReference type="AlphaFoldDB" id="A0A9P7NFS4"/>
<protein>
    <recommendedName>
        <fullName evidence="2">NADP-dependent oxidoreductase domain-containing protein</fullName>
    </recommendedName>
</protein>
<dbReference type="Proteomes" id="UP000748025">
    <property type="component" value="Unassembled WGS sequence"/>
</dbReference>
<dbReference type="OrthoDB" id="2310150at2759"/>
<comment type="caution">
    <text evidence="3">The sequence shown here is derived from an EMBL/GenBank/DDBJ whole genome shotgun (WGS) entry which is preliminary data.</text>
</comment>
<dbReference type="GO" id="GO:0016491">
    <property type="term" value="F:oxidoreductase activity"/>
    <property type="evidence" value="ECO:0007669"/>
    <property type="project" value="UniProtKB-KW"/>
</dbReference>